<keyword evidence="1" id="KW-0472">Membrane</keyword>
<dbReference type="EMBL" id="AUPL01007883">
    <property type="protein sequence ID" value="ESL04935.1"/>
    <property type="molecule type" value="Genomic_DNA"/>
</dbReference>
<proteinExistence type="predicted"/>
<dbReference type="VEuPathDB" id="TriTrypDB:TRSC58_07502"/>
<accession>A0A061ISP9</accession>
<keyword evidence="1" id="KW-0812">Transmembrane</keyword>
<gene>
    <name evidence="2" type="ORF">TRSC58_07502</name>
</gene>
<keyword evidence="1" id="KW-1133">Transmembrane helix</keyword>
<comment type="caution">
    <text evidence="2">The sequence shown here is derived from an EMBL/GenBank/DDBJ whole genome shotgun (WGS) entry which is preliminary data.</text>
</comment>
<evidence type="ECO:0000313" key="3">
    <source>
        <dbReference type="Proteomes" id="UP000031737"/>
    </source>
</evidence>
<sequence length="79" mass="9104">MAAEWCVCYFSRCSFPLHCLFYNVFRFESLQMCVCVCSTMFCFVFVITVAIALTFVVVGERGWWLLVCAFCFCFAASID</sequence>
<dbReference type="AlphaFoldDB" id="A0A061ISP9"/>
<feature type="transmembrane region" description="Helical" evidence="1">
    <location>
        <begin position="62"/>
        <end position="78"/>
    </location>
</feature>
<name>A0A061ISP9_TRYRA</name>
<feature type="transmembrane region" description="Helical" evidence="1">
    <location>
        <begin position="32"/>
        <end position="56"/>
    </location>
</feature>
<organism evidence="2 3">
    <name type="scientific">Trypanosoma rangeli SC58</name>
    <dbReference type="NCBI Taxonomy" id="429131"/>
    <lineage>
        <taxon>Eukaryota</taxon>
        <taxon>Discoba</taxon>
        <taxon>Euglenozoa</taxon>
        <taxon>Kinetoplastea</taxon>
        <taxon>Metakinetoplastina</taxon>
        <taxon>Trypanosomatida</taxon>
        <taxon>Trypanosomatidae</taxon>
        <taxon>Trypanosoma</taxon>
        <taxon>Herpetosoma</taxon>
    </lineage>
</organism>
<protein>
    <submittedName>
        <fullName evidence="2">Uncharacterized protein</fullName>
    </submittedName>
</protein>
<dbReference type="Proteomes" id="UP000031737">
    <property type="component" value="Unassembled WGS sequence"/>
</dbReference>
<evidence type="ECO:0000313" key="2">
    <source>
        <dbReference type="EMBL" id="ESL04935.1"/>
    </source>
</evidence>
<evidence type="ECO:0000256" key="1">
    <source>
        <dbReference type="SAM" id="Phobius"/>
    </source>
</evidence>
<reference evidence="2 3" key="1">
    <citation type="submission" date="2013-07" db="EMBL/GenBank/DDBJ databases">
        <authorList>
            <person name="Stoco P.H."/>
            <person name="Wagner G."/>
            <person name="Gerber A."/>
            <person name="Zaha A."/>
            <person name="Thompson C."/>
            <person name="Bartholomeu D.C."/>
            <person name="Luckemeyer D.D."/>
            <person name="Bahia D."/>
            <person name="Loreto E."/>
            <person name="Prestes E.B."/>
            <person name="Lima F.M."/>
            <person name="Rodrigues-Luiz G."/>
            <person name="Vallejo G.A."/>
            <person name="Filho J.F."/>
            <person name="Monteiro K.M."/>
            <person name="Tyler K.M."/>
            <person name="de Almeida L.G."/>
            <person name="Ortiz M.F."/>
            <person name="Siervo M.A."/>
            <person name="de Moraes M.H."/>
            <person name="Cunha O.L."/>
            <person name="Mendonca-Neto R."/>
            <person name="Silva R."/>
            <person name="Teixeira S.M."/>
            <person name="Murta S.M."/>
            <person name="Sincero T.C."/>
            <person name="Mendes T.A."/>
            <person name="Urmenyi T.P."/>
            <person name="Silva V.G."/>
            <person name="da Rocha W.D."/>
            <person name="Andersson B."/>
            <person name="Romanha A.J."/>
            <person name="Steindel M."/>
            <person name="de Vasconcelos A.T."/>
            <person name="Grisard E.C."/>
        </authorList>
    </citation>
    <scope>NUCLEOTIDE SEQUENCE [LARGE SCALE GENOMIC DNA]</scope>
    <source>
        <strain evidence="2 3">SC58</strain>
    </source>
</reference>
<keyword evidence="3" id="KW-1185">Reference proteome</keyword>